<dbReference type="EMBL" id="FUYM01000003">
    <property type="protein sequence ID" value="SKB47735.1"/>
    <property type="molecule type" value="Genomic_DNA"/>
</dbReference>
<evidence type="ECO:0000313" key="2">
    <source>
        <dbReference type="EMBL" id="SKB47735.1"/>
    </source>
</evidence>
<organism evidence="2 3">
    <name type="scientific">Rhizorhabdus histidinilytica</name>
    <dbReference type="NCBI Taxonomy" id="439228"/>
    <lineage>
        <taxon>Bacteria</taxon>
        <taxon>Pseudomonadati</taxon>
        <taxon>Pseudomonadota</taxon>
        <taxon>Alphaproteobacteria</taxon>
        <taxon>Sphingomonadales</taxon>
        <taxon>Sphingomonadaceae</taxon>
        <taxon>Rhizorhabdus</taxon>
    </lineage>
</organism>
<feature type="domain" description="PRC-barrel" evidence="1">
    <location>
        <begin position="17"/>
        <end position="91"/>
    </location>
</feature>
<evidence type="ECO:0000313" key="3">
    <source>
        <dbReference type="Proteomes" id="UP000189818"/>
    </source>
</evidence>
<keyword evidence="3" id="KW-1185">Reference proteome</keyword>
<dbReference type="OrthoDB" id="7274881at2"/>
<gene>
    <name evidence="2" type="ORF">SAMN06295920_10378</name>
</gene>
<dbReference type="AlphaFoldDB" id="A0A1T5BKN4"/>
<proteinExistence type="predicted"/>
<evidence type="ECO:0000259" key="1">
    <source>
        <dbReference type="Pfam" id="PF05239"/>
    </source>
</evidence>
<dbReference type="Gene3D" id="2.30.30.240">
    <property type="entry name" value="PRC-barrel domain"/>
    <property type="match status" value="1"/>
</dbReference>
<dbReference type="STRING" id="439228.SAMN06295920_10378"/>
<dbReference type="InterPro" id="IPR011033">
    <property type="entry name" value="PRC_barrel-like_sf"/>
</dbReference>
<protein>
    <submittedName>
        <fullName evidence="2">PRC-barrel domain-containing protein</fullName>
    </submittedName>
</protein>
<dbReference type="Pfam" id="PF05239">
    <property type="entry name" value="PRC"/>
    <property type="match status" value="1"/>
</dbReference>
<name>A0A1T5BKN4_9SPHN</name>
<accession>A0A1T5BKN4</accession>
<dbReference type="SUPFAM" id="SSF50346">
    <property type="entry name" value="PRC-barrel domain"/>
    <property type="match status" value="1"/>
</dbReference>
<dbReference type="Proteomes" id="UP000189818">
    <property type="component" value="Unassembled WGS sequence"/>
</dbReference>
<dbReference type="PANTHER" id="PTHR36505:SF1">
    <property type="entry name" value="BLR1072 PROTEIN"/>
    <property type="match status" value="1"/>
</dbReference>
<dbReference type="PANTHER" id="PTHR36505">
    <property type="entry name" value="BLR1072 PROTEIN"/>
    <property type="match status" value="1"/>
</dbReference>
<sequence length="132" mass="14781">MNQAVSGTPVETSHRLILGSRVNGTPVFSKEGERIGHVDDLSIERGTGRVVYAIMSFGGFLGIGEKFHPLPWSLLDYDVEHDGYVVPLDRSALENAPHYGRDELVELGGASIRHYDQRIFEYYGPYGPLPYW</sequence>
<dbReference type="RefSeq" id="WP_079647420.1">
    <property type="nucleotide sequence ID" value="NZ_FUYM01000003.1"/>
</dbReference>
<dbReference type="InterPro" id="IPR027275">
    <property type="entry name" value="PRC-brl_dom"/>
</dbReference>
<reference evidence="3" key="1">
    <citation type="submission" date="2017-02" db="EMBL/GenBank/DDBJ databases">
        <authorList>
            <person name="Varghese N."/>
            <person name="Submissions S."/>
        </authorList>
    </citation>
    <scope>NUCLEOTIDE SEQUENCE [LARGE SCALE GENOMIC DNA]</scope>
    <source>
        <strain evidence="3">UM2</strain>
    </source>
</reference>